<dbReference type="Proteomes" id="UP000008694">
    <property type="component" value="Unassembled WGS sequence"/>
</dbReference>
<dbReference type="AlphaFoldDB" id="D7M080"/>
<feature type="compositionally biased region" description="Basic and acidic residues" evidence="1">
    <location>
        <begin position="49"/>
        <end position="58"/>
    </location>
</feature>
<evidence type="ECO:0000256" key="1">
    <source>
        <dbReference type="SAM" id="MobiDB-lite"/>
    </source>
</evidence>
<organism evidence="3">
    <name type="scientific">Arabidopsis lyrata subsp. lyrata</name>
    <name type="common">Lyre-leaved rock-cress</name>
    <dbReference type="NCBI Taxonomy" id="81972"/>
    <lineage>
        <taxon>Eukaryota</taxon>
        <taxon>Viridiplantae</taxon>
        <taxon>Streptophyta</taxon>
        <taxon>Embryophyta</taxon>
        <taxon>Tracheophyta</taxon>
        <taxon>Spermatophyta</taxon>
        <taxon>Magnoliopsida</taxon>
        <taxon>eudicotyledons</taxon>
        <taxon>Gunneridae</taxon>
        <taxon>Pentapetalae</taxon>
        <taxon>rosids</taxon>
        <taxon>malvids</taxon>
        <taxon>Brassicales</taxon>
        <taxon>Brassicaceae</taxon>
        <taxon>Camelineae</taxon>
        <taxon>Arabidopsis</taxon>
    </lineage>
</organism>
<keyword evidence="3" id="KW-1185">Reference proteome</keyword>
<proteinExistence type="predicted"/>
<evidence type="ECO:0000313" key="3">
    <source>
        <dbReference type="Proteomes" id="UP000008694"/>
    </source>
</evidence>
<evidence type="ECO:0000313" key="2">
    <source>
        <dbReference type="EMBL" id="EFH50972.1"/>
    </source>
</evidence>
<sequence length="174" mass="19620">MERDRSSFQARENRIEPVAKVQHSAGIIESQKRRNKQICLKKKAPPPRIETHYARRDAPGPFSSSASGRLEPPAPGMFAPPAAGPFAPPGPGPFYPPAPGPIGVFDVIAEKTLSSYKIGKLYFANYIILWDIYLDLYPTDSAIPLKYFLEHLHMVTNLWDVIEVHEDRRLKKIQ</sequence>
<dbReference type="EMBL" id="GL348718">
    <property type="protein sequence ID" value="EFH50972.1"/>
    <property type="molecule type" value="Genomic_DNA"/>
</dbReference>
<feature type="region of interest" description="Disordered" evidence="1">
    <location>
        <begin position="49"/>
        <end position="83"/>
    </location>
</feature>
<protein>
    <submittedName>
        <fullName evidence="2">Predicted protein</fullName>
    </submittedName>
</protein>
<dbReference type="Gramene" id="fgenesh1_pg.C_scaffold_6002838">
    <property type="protein sequence ID" value="fgenesh1_pg.C_scaffold_6002838"/>
    <property type="gene ID" value="fgenesh1_pg.C_scaffold_6002838"/>
</dbReference>
<dbReference type="HOGENOM" id="CLU_1542170_0_0_1"/>
<accession>D7M080</accession>
<name>D7M080_ARALL</name>
<reference evidence="3" key="1">
    <citation type="journal article" date="2011" name="Nat. Genet.">
        <title>The Arabidopsis lyrata genome sequence and the basis of rapid genome size change.</title>
        <authorList>
            <person name="Hu T.T."/>
            <person name="Pattyn P."/>
            <person name="Bakker E.G."/>
            <person name="Cao J."/>
            <person name="Cheng J.-F."/>
            <person name="Clark R.M."/>
            <person name="Fahlgren N."/>
            <person name="Fawcett J.A."/>
            <person name="Grimwood J."/>
            <person name="Gundlach H."/>
            <person name="Haberer G."/>
            <person name="Hollister J.D."/>
            <person name="Ossowski S."/>
            <person name="Ottilar R.P."/>
            <person name="Salamov A.A."/>
            <person name="Schneeberger K."/>
            <person name="Spannagl M."/>
            <person name="Wang X."/>
            <person name="Yang L."/>
            <person name="Nasrallah M.E."/>
            <person name="Bergelson J."/>
            <person name="Carrington J.C."/>
            <person name="Gaut B.S."/>
            <person name="Schmutz J."/>
            <person name="Mayer K.F.X."/>
            <person name="Van de Peer Y."/>
            <person name="Grigoriev I.V."/>
            <person name="Nordborg M."/>
            <person name="Weigel D."/>
            <person name="Guo Y.-L."/>
        </authorList>
    </citation>
    <scope>NUCLEOTIDE SEQUENCE [LARGE SCALE GENOMIC DNA]</scope>
    <source>
        <strain evidence="3">cv. MN47</strain>
    </source>
</reference>
<gene>
    <name evidence="2" type="ORF">ARALYDRAFT_352245</name>
</gene>